<dbReference type="InterPro" id="IPR036069">
    <property type="entry name" value="DUF34/NIF3_sf"/>
</dbReference>
<proteinExistence type="inferred from homology"/>
<dbReference type="AlphaFoldDB" id="A0A430KRF6"/>
<dbReference type="RefSeq" id="WP_126158440.1">
    <property type="nucleotide sequence ID" value="NZ_RQXW01000007.1"/>
</dbReference>
<evidence type="ECO:0000256" key="1">
    <source>
        <dbReference type="ARBA" id="ARBA00006964"/>
    </source>
</evidence>
<feature type="binding site" evidence="4">
    <location>
        <position position="221"/>
    </location>
    <ligand>
        <name>a divalent metal cation</name>
        <dbReference type="ChEBI" id="CHEBI:60240"/>
        <label>1</label>
    </ligand>
</feature>
<organism evidence="5 6">
    <name type="scientific">Amphritea opalescens</name>
    <dbReference type="NCBI Taxonomy" id="2490544"/>
    <lineage>
        <taxon>Bacteria</taxon>
        <taxon>Pseudomonadati</taxon>
        <taxon>Pseudomonadota</taxon>
        <taxon>Gammaproteobacteria</taxon>
        <taxon>Oceanospirillales</taxon>
        <taxon>Oceanospirillaceae</taxon>
        <taxon>Amphritea</taxon>
    </lineage>
</organism>
<dbReference type="PANTHER" id="PTHR13799">
    <property type="entry name" value="NGG1 INTERACTING FACTOR 3"/>
    <property type="match status" value="1"/>
</dbReference>
<evidence type="ECO:0000256" key="2">
    <source>
        <dbReference type="ARBA" id="ARBA00022112"/>
    </source>
</evidence>
<dbReference type="PANTHER" id="PTHR13799:SF14">
    <property type="entry name" value="GTP CYCLOHYDROLASE 1 TYPE 2 HOMOLOG"/>
    <property type="match status" value="1"/>
</dbReference>
<comment type="caution">
    <text evidence="5">The sequence shown here is derived from an EMBL/GenBank/DDBJ whole genome shotgun (WGS) entry which is preliminary data.</text>
</comment>
<evidence type="ECO:0000256" key="4">
    <source>
        <dbReference type="PIRSR" id="PIRSR602678-1"/>
    </source>
</evidence>
<feature type="binding site" evidence="4">
    <location>
        <position position="103"/>
    </location>
    <ligand>
        <name>a divalent metal cation</name>
        <dbReference type="ChEBI" id="CHEBI:60240"/>
        <label>1</label>
    </ligand>
</feature>
<dbReference type="GO" id="GO:0005737">
    <property type="term" value="C:cytoplasm"/>
    <property type="evidence" value="ECO:0007669"/>
    <property type="project" value="TreeGrafter"/>
</dbReference>
<sequence length="253" mass="27371">MAVLLKQLVNYCDSLMSPEKYRDYCPNGLQVEGRAEVRRIVSGVTASQALLDRAVALEADLILVHHGYFWKGEPEVITGMKKRRLQTLLSHDISLLAYHLPLDGHPELGNNACLAKQLGLHISGGLELANPLSIGLTGRLDTPLTAADFSQQIAAALGREVLHIDGGPELIETVGWCTGAAQGYIEKAAALGLDAFISGEISEPTVHSARELGIHYFAAGHHATERYGVQALGEKLAAEFDLEHQFVDIHNPV</sequence>
<dbReference type="Proteomes" id="UP000283087">
    <property type="component" value="Unassembled WGS sequence"/>
</dbReference>
<accession>A0A430KRF6</accession>
<gene>
    <name evidence="5" type="ORF">EH243_09625</name>
</gene>
<name>A0A430KRF6_9GAMM</name>
<dbReference type="Pfam" id="PF01784">
    <property type="entry name" value="DUF34_NIF3"/>
    <property type="match status" value="1"/>
</dbReference>
<keyword evidence="6" id="KW-1185">Reference proteome</keyword>
<evidence type="ECO:0000313" key="5">
    <source>
        <dbReference type="EMBL" id="RTE65933.1"/>
    </source>
</evidence>
<dbReference type="EMBL" id="RQXW01000007">
    <property type="protein sequence ID" value="RTE65933.1"/>
    <property type="molecule type" value="Genomic_DNA"/>
</dbReference>
<reference evidence="5 6" key="1">
    <citation type="submission" date="2018-11" db="EMBL/GenBank/DDBJ databases">
        <title>The draft genome sequence of Amphritea opalescens ANRC-JH13T.</title>
        <authorList>
            <person name="Fang Z."/>
            <person name="Zhang Y."/>
            <person name="Han X."/>
        </authorList>
    </citation>
    <scope>NUCLEOTIDE SEQUENCE [LARGE SCALE GENOMIC DNA]</scope>
    <source>
        <strain evidence="5 6">ANRC-JH13</strain>
    </source>
</reference>
<keyword evidence="3 4" id="KW-0479">Metal-binding</keyword>
<feature type="binding site" evidence="4">
    <location>
        <position position="65"/>
    </location>
    <ligand>
        <name>a divalent metal cation</name>
        <dbReference type="ChEBI" id="CHEBI:60240"/>
        <label>1</label>
    </ligand>
</feature>
<dbReference type="GO" id="GO:0046872">
    <property type="term" value="F:metal ion binding"/>
    <property type="evidence" value="ECO:0007669"/>
    <property type="project" value="UniProtKB-KW"/>
</dbReference>
<dbReference type="OrthoDB" id="9800881at2"/>
<dbReference type="FunFam" id="3.40.1390.30:FF:000002">
    <property type="entry name" value="Nif3-like dinuclear metal center protein"/>
    <property type="match status" value="1"/>
</dbReference>
<dbReference type="InterPro" id="IPR002678">
    <property type="entry name" value="DUF34/NIF3"/>
</dbReference>
<evidence type="ECO:0000313" key="6">
    <source>
        <dbReference type="Proteomes" id="UP000283087"/>
    </source>
</evidence>
<dbReference type="SUPFAM" id="SSF102705">
    <property type="entry name" value="NIF3 (NGG1p interacting factor 3)-like"/>
    <property type="match status" value="1"/>
</dbReference>
<evidence type="ECO:0000256" key="3">
    <source>
        <dbReference type="ARBA" id="ARBA00022723"/>
    </source>
</evidence>
<dbReference type="NCBIfam" id="TIGR00486">
    <property type="entry name" value="YbgI_SA1388"/>
    <property type="match status" value="1"/>
</dbReference>
<dbReference type="Gene3D" id="3.40.1390.30">
    <property type="entry name" value="NIF3 (NGG1p interacting factor 3)-like"/>
    <property type="match status" value="2"/>
</dbReference>
<feature type="binding site" evidence="4">
    <location>
        <position position="66"/>
    </location>
    <ligand>
        <name>a divalent metal cation</name>
        <dbReference type="ChEBI" id="CHEBI:60240"/>
        <label>1</label>
    </ligand>
</feature>
<comment type="similarity">
    <text evidence="1">Belongs to the GTP cyclohydrolase I type 2/NIF3 family.</text>
</comment>
<protein>
    <recommendedName>
        <fullName evidence="2">GTP cyclohydrolase 1 type 2 homolog</fullName>
    </recommendedName>
</protein>
<feature type="binding site" evidence="4">
    <location>
        <position position="225"/>
    </location>
    <ligand>
        <name>a divalent metal cation</name>
        <dbReference type="ChEBI" id="CHEBI:60240"/>
        <label>1</label>
    </ligand>
</feature>